<gene>
    <name evidence="2" type="ORF">DH2020_010524</name>
</gene>
<dbReference type="EMBL" id="JABTTQ020000005">
    <property type="protein sequence ID" value="KAK6156276.1"/>
    <property type="molecule type" value="Genomic_DNA"/>
</dbReference>
<keyword evidence="3" id="KW-1185">Reference proteome</keyword>
<dbReference type="PANTHER" id="PTHR31307:SF8">
    <property type="entry name" value="ALCOHOL DEHYDROGENASE TRANSCRIPTION FACTOR MYB_SANT-LIKE FAMILY PROTEIN"/>
    <property type="match status" value="1"/>
</dbReference>
<comment type="caution">
    <text evidence="2">The sequence shown here is derived from an EMBL/GenBank/DDBJ whole genome shotgun (WGS) entry which is preliminary data.</text>
</comment>
<evidence type="ECO:0000256" key="1">
    <source>
        <dbReference type="SAM" id="MobiDB-lite"/>
    </source>
</evidence>
<feature type="region of interest" description="Disordered" evidence="1">
    <location>
        <begin position="245"/>
        <end position="274"/>
    </location>
</feature>
<feature type="compositionally biased region" description="Acidic residues" evidence="1">
    <location>
        <begin position="169"/>
        <end position="191"/>
    </location>
</feature>
<name>A0ABR0XAY3_REHGL</name>
<dbReference type="Proteomes" id="UP001318860">
    <property type="component" value="Unassembled WGS sequence"/>
</dbReference>
<reference evidence="2 3" key="1">
    <citation type="journal article" date="2021" name="Comput. Struct. Biotechnol. J.">
        <title>De novo genome assembly of the potent medicinal plant Rehmannia glutinosa using nanopore technology.</title>
        <authorList>
            <person name="Ma L."/>
            <person name="Dong C."/>
            <person name="Song C."/>
            <person name="Wang X."/>
            <person name="Zheng X."/>
            <person name="Niu Y."/>
            <person name="Chen S."/>
            <person name="Feng W."/>
        </authorList>
    </citation>
    <scope>NUCLEOTIDE SEQUENCE [LARGE SCALE GENOMIC DNA]</scope>
    <source>
        <strain evidence="2">DH-2019</strain>
    </source>
</reference>
<feature type="compositionally biased region" description="Acidic residues" evidence="1">
    <location>
        <begin position="254"/>
        <end position="265"/>
    </location>
</feature>
<sequence>MKNPNSYTYRPHNAIESEDEDNDFDPNQRFAQNGNFDNYEDSKRHPKKRTLESFVSSYEIGPRREIWSEEESFVLLEVWGERNEVDCRNQLDVLKNKYKKEMAKVESTGHGSKWVFFKKMDVLLLNSGNRGHCGLGCGVDSGEYVFMSPRVYLERSNVLDEMRDSPGQSDEDNDDDGDGEEDMGGEEESDGECARVLADSIQKFGELYEKIDESKKKQMVELETMRHDFQRELELQKKQIVEHEEAKIAKIREMDDDDEDEDDNTDTSLEKFRD</sequence>
<evidence type="ECO:0008006" key="4">
    <source>
        <dbReference type="Google" id="ProtNLM"/>
    </source>
</evidence>
<organism evidence="2 3">
    <name type="scientific">Rehmannia glutinosa</name>
    <name type="common">Chinese foxglove</name>
    <dbReference type="NCBI Taxonomy" id="99300"/>
    <lineage>
        <taxon>Eukaryota</taxon>
        <taxon>Viridiplantae</taxon>
        <taxon>Streptophyta</taxon>
        <taxon>Embryophyta</taxon>
        <taxon>Tracheophyta</taxon>
        <taxon>Spermatophyta</taxon>
        <taxon>Magnoliopsida</taxon>
        <taxon>eudicotyledons</taxon>
        <taxon>Gunneridae</taxon>
        <taxon>Pentapetalae</taxon>
        <taxon>asterids</taxon>
        <taxon>lamiids</taxon>
        <taxon>Lamiales</taxon>
        <taxon>Orobanchaceae</taxon>
        <taxon>Rehmannieae</taxon>
        <taxon>Rehmannia</taxon>
    </lineage>
</organism>
<evidence type="ECO:0000313" key="3">
    <source>
        <dbReference type="Proteomes" id="UP001318860"/>
    </source>
</evidence>
<proteinExistence type="predicted"/>
<dbReference type="PANTHER" id="PTHR31307">
    <property type="entry name" value="TRIHELIX TRANSCRIPTION FACTOR ASIL2"/>
    <property type="match status" value="1"/>
</dbReference>
<dbReference type="InterPro" id="IPR044823">
    <property type="entry name" value="ASIL1/2-like"/>
</dbReference>
<protein>
    <recommendedName>
        <fullName evidence="4">Trihelix transcription factor</fullName>
    </recommendedName>
</protein>
<accession>A0ABR0XAY3</accession>
<feature type="region of interest" description="Disordered" evidence="1">
    <location>
        <begin position="159"/>
        <end position="193"/>
    </location>
</feature>
<feature type="region of interest" description="Disordered" evidence="1">
    <location>
        <begin position="1"/>
        <end position="44"/>
    </location>
</feature>
<evidence type="ECO:0000313" key="2">
    <source>
        <dbReference type="EMBL" id="KAK6156276.1"/>
    </source>
</evidence>